<reference evidence="1" key="1">
    <citation type="journal article" date="2019" name="Microbiol. Resour. Announc.">
        <title>Draft Genome Sequences of Five Environmental Bacterial Isolates That Degrade Polyethylene Terephthalate Plastic.</title>
        <authorList>
            <person name="Leon-Zayas R."/>
            <person name="Roberts C."/>
            <person name="Vague M."/>
            <person name="Mellies J.L."/>
        </authorList>
    </citation>
    <scope>NUCLEOTIDE SEQUENCE</scope>
    <source>
        <strain evidence="1">13.2</strain>
    </source>
</reference>
<organism evidence="1">
    <name type="scientific">Pseudomonas sp. 13.2</name>
    <dbReference type="NCBI Taxonomy" id="3144665"/>
    <lineage>
        <taxon>Bacteria</taxon>
        <taxon>Pseudomonadati</taxon>
        <taxon>Pseudomonadota</taxon>
        <taxon>Gammaproteobacteria</taxon>
        <taxon>Pseudomonadales</taxon>
        <taxon>Pseudomonadaceae</taxon>
        <taxon>Pseudomonas</taxon>
    </lineage>
</organism>
<proteinExistence type="predicted"/>
<evidence type="ECO:0000313" key="1">
    <source>
        <dbReference type="EMBL" id="XBG30492.1"/>
    </source>
</evidence>
<sequence length="104" mass="11487">MTSENHLVFAWWNTSLAPSGNSRSTPEERALACQVILNLITIVGADFIALGEMSDVDLEDVALICDPYGYSVHSGVTKAGRSQFDICFAVNENTIFNSLKRYRI</sequence>
<dbReference type="EMBL" id="CP157179">
    <property type="protein sequence ID" value="XBG30492.1"/>
    <property type="molecule type" value="Genomic_DNA"/>
</dbReference>
<reference evidence="1" key="2">
    <citation type="submission" date="2024-05" db="EMBL/GenBank/DDBJ databases">
        <authorList>
            <person name="Mellies J."/>
            <person name="Newton I."/>
        </authorList>
    </citation>
    <scope>NUCLEOTIDE SEQUENCE</scope>
    <source>
        <strain evidence="1">13.2</strain>
    </source>
</reference>
<dbReference type="AlphaFoldDB" id="A0AAU7BD71"/>
<protein>
    <submittedName>
        <fullName evidence="1">Uncharacterized protein</fullName>
    </submittedName>
</protein>
<gene>
    <name evidence="1" type="ORF">ABH853_17385</name>
</gene>
<accession>A0AAU7BD71</accession>
<name>A0AAU7BD71_9PSED</name>